<name>A0A2W2CKU0_9ACTN</name>
<reference evidence="1 2" key="1">
    <citation type="submission" date="2018-01" db="EMBL/GenBank/DDBJ databases">
        <title>Draft genome sequence of Jishengella endophytica.</title>
        <authorList>
            <person name="Sahin N."/>
            <person name="Ay H."/>
            <person name="Saygin H."/>
        </authorList>
    </citation>
    <scope>NUCLEOTIDE SEQUENCE [LARGE SCALE GENOMIC DNA]</scope>
    <source>
        <strain evidence="1 2">DSM 45430</strain>
    </source>
</reference>
<protein>
    <submittedName>
        <fullName evidence="1">Uncharacterized protein</fullName>
    </submittedName>
</protein>
<dbReference type="AlphaFoldDB" id="A0A2W2CKU0"/>
<comment type="caution">
    <text evidence="1">The sequence shown here is derived from an EMBL/GenBank/DDBJ whole genome shotgun (WGS) entry which is preliminary data.</text>
</comment>
<evidence type="ECO:0000313" key="2">
    <source>
        <dbReference type="Proteomes" id="UP000248627"/>
    </source>
</evidence>
<sequence length="120" mass="13007">MVLTMLDAAPPRPGWRDRRRDLAGYLLVPLFTLIAAPVVACCAALLANDGGPYPEVCEPVRAVNGCEEEILGIAAGHILVAAALWLLLWLLPWWRGLRLVRIVLAAIAFVALTTLAIRIS</sequence>
<dbReference type="Proteomes" id="UP000248627">
    <property type="component" value="Unassembled WGS sequence"/>
</dbReference>
<organism evidence="1 2">
    <name type="scientific">Micromonospora endophytica</name>
    <dbReference type="NCBI Taxonomy" id="515350"/>
    <lineage>
        <taxon>Bacteria</taxon>
        <taxon>Bacillati</taxon>
        <taxon>Actinomycetota</taxon>
        <taxon>Actinomycetes</taxon>
        <taxon>Micromonosporales</taxon>
        <taxon>Micromonosporaceae</taxon>
        <taxon>Micromonospora</taxon>
    </lineage>
</organism>
<proteinExistence type="predicted"/>
<evidence type="ECO:0000313" key="1">
    <source>
        <dbReference type="EMBL" id="PZF92318.1"/>
    </source>
</evidence>
<gene>
    <name evidence="1" type="ORF">C1I93_19610</name>
</gene>
<accession>A0A2W2CKU0</accession>
<keyword evidence="2" id="KW-1185">Reference proteome</keyword>
<dbReference type="EMBL" id="POTX01000144">
    <property type="protein sequence ID" value="PZF92318.1"/>
    <property type="molecule type" value="Genomic_DNA"/>
</dbReference>